<feature type="transmembrane region" description="Helical" evidence="1">
    <location>
        <begin position="108"/>
        <end position="126"/>
    </location>
</feature>
<dbReference type="PROSITE" id="PS51257">
    <property type="entry name" value="PROKAR_LIPOPROTEIN"/>
    <property type="match status" value="1"/>
</dbReference>
<evidence type="ECO:0000313" key="3">
    <source>
        <dbReference type="Proteomes" id="UP000557193"/>
    </source>
</evidence>
<name>A0A7X0BUU3_9PSED</name>
<keyword evidence="3" id="KW-1185">Reference proteome</keyword>
<evidence type="ECO:0000313" key="2">
    <source>
        <dbReference type="EMBL" id="MBB6343255.1"/>
    </source>
</evidence>
<dbReference type="AlphaFoldDB" id="A0A7X0BUU3"/>
<feature type="transmembrane region" description="Helical" evidence="1">
    <location>
        <begin position="50"/>
        <end position="73"/>
    </location>
</feature>
<organism evidence="2 3">
    <name type="scientific">Pseudomonas fluvialis</name>
    <dbReference type="NCBI Taxonomy" id="1793966"/>
    <lineage>
        <taxon>Bacteria</taxon>
        <taxon>Pseudomonadati</taxon>
        <taxon>Pseudomonadota</taxon>
        <taxon>Gammaproteobacteria</taxon>
        <taxon>Pseudomonadales</taxon>
        <taxon>Pseudomonadaceae</taxon>
        <taxon>Pseudomonas</taxon>
    </lineage>
</organism>
<dbReference type="RefSeq" id="WP_184685340.1">
    <property type="nucleotide sequence ID" value="NZ_JACHLL010000007.1"/>
</dbReference>
<proteinExistence type="predicted"/>
<dbReference type="Pfam" id="PF11086">
    <property type="entry name" value="DUF2878"/>
    <property type="match status" value="1"/>
</dbReference>
<feature type="transmembrane region" description="Helical" evidence="1">
    <location>
        <begin position="79"/>
        <end position="96"/>
    </location>
</feature>
<keyword evidence="1" id="KW-1133">Transmembrane helix</keyword>
<reference evidence="2 3" key="1">
    <citation type="submission" date="2020-08" db="EMBL/GenBank/DDBJ databases">
        <title>Functional genomics of gut bacteria from endangered species of beetles.</title>
        <authorList>
            <person name="Carlos-Shanley C."/>
        </authorList>
    </citation>
    <scope>NUCLEOTIDE SEQUENCE [LARGE SCALE GENOMIC DNA]</scope>
    <source>
        <strain evidence="2 3">S00202</strain>
    </source>
</reference>
<keyword evidence="1" id="KW-0812">Transmembrane</keyword>
<sequence>MRWQLLANALLFQLGWLACIFAASQPWWLLGGLACLAAQLWLSHERQSDLRLVLTVTLLGSLLDSLLLNLGLFDFAGDSWLLPAWLALLWALLATTLRHSLAWTAKPWWLASLLGATSGPLSYYAGAQLADVGLPLGTTPSLLLLGLLWAAWLPALHTLARCLAAPPAVTSSPAPAKFD</sequence>
<accession>A0A7X0BUU3</accession>
<feature type="transmembrane region" description="Helical" evidence="1">
    <location>
        <begin position="132"/>
        <end position="153"/>
    </location>
</feature>
<evidence type="ECO:0000256" key="1">
    <source>
        <dbReference type="SAM" id="Phobius"/>
    </source>
</evidence>
<keyword evidence="1" id="KW-0472">Membrane</keyword>
<dbReference type="Proteomes" id="UP000557193">
    <property type="component" value="Unassembled WGS sequence"/>
</dbReference>
<comment type="caution">
    <text evidence="2">The sequence shown here is derived from an EMBL/GenBank/DDBJ whole genome shotgun (WGS) entry which is preliminary data.</text>
</comment>
<dbReference type="InterPro" id="IPR021306">
    <property type="entry name" value="DUF2878"/>
</dbReference>
<protein>
    <recommendedName>
        <fullName evidence="4">DUF2878 domain-containing protein</fullName>
    </recommendedName>
</protein>
<gene>
    <name evidence="2" type="ORF">HNP49_003453</name>
</gene>
<evidence type="ECO:0008006" key="4">
    <source>
        <dbReference type="Google" id="ProtNLM"/>
    </source>
</evidence>
<dbReference type="EMBL" id="JACHLL010000007">
    <property type="protein sequence ID" value="MBB6343255.1"/>
    <property type="molecule type" value="Genomic_DNA"/>
</dbReference>